<evidence type="ECO:0000256" key="3">
    <source>
        <dbReference type="ARBA" id="ARBA00022697"/>
    </source>
</evidence>
<comment type="similarity">
    <text evidence="1 7">Belongs to the aspartokinase family.</text>
</comment>
<proteinExistence type="inferred from homology"/>
<name>A0A0L9VLI3_PHAAN</name>
<dbReference type="PANTHER" id="PTHR21499:SF59">
    <property type="entry name" value="ASPARTOKINASE"/>
    <property type="match status" value="1"/>
</dbReference>
<evidence type="ECO:0000313" key="11">
    <source>
        <dbReference type="Proteomes" id="UP000053144"/>
    </source>
</evidence>
<reference evidence="11" key="1">
    <citation type="journal article" date="2015" name="Proc. Natl. Acad. Sci. U.S.A.">
        <title>Genome sequencing of adzuki bean (Vigna angularis) provides insight into high starch and low fat accumulation and domestication.</title>
        <authorList>
            <person name="Yang K."/>
            <person name="Tian Z."/>
            <person name="Chen C."/>
            <person name="Luo L."/>
            <person name="Zhao B."/>
            <person name="Wang Z."/>
            <person name="Yu L."/>
            <person name="Li Y."/>
            <person name="Sun Y."/>
            <person name="Li W."/>
            <person name="Chen Y."/>
            <person name="Li Y."/>
            <person name="Zhang Y."/>
            <person name="Ai D."/>
            <person name="Zhao J."/>
            <person name="Shang C."/>
            <person name="Ma Y."/>
            <person name="Wu B."/>
            <person name="Wang M."/>
            <person name="Gao L."/>
            <person name="Sun D."/>
            <person name="Zhang P."/>
            <person name="Guo F."/>
            <person name="Wang W."/>
            <person name="Li Y."/>
            <person name="Wang J."/>
            <person name="Varshney R.K."/>
            <person name="Wang J."/>
            <person name="Ling H.Q."/>
            <person name="Wan P."/>
        </authorList>
    </citation>
    <scope>NUCLEOTIDE SEQUENCE</scope>
    <source>
        <strain evidence="11">cv. Jingnong 6</strain>
    </source>
</reference>
<keyword evidence="4" id="KW-0547">Nucleotide-binding</keyword>
<dbReference type="InterPro" id="IPR036393">
    <property type="entry name" value="AceGlu_kinase-like_sf"/>
</dbReference>
<evidence type="ECO:0000256" key="6">
    <source>
        <dbReference type="ARBA" id="ARBA00022840"/>
    </source>
</evidence>
<dbReference type="GO" id="GO:0009088">
    <property type="term" value="P:threonine biosynthetic process"/>
    <property type="evidence" value="ECO:0007669"/>
    <property type="project" value="UniProtKB-UniPathway"/>
</dbReference>
<keyword evidence="3" id="KW-0791">Threonine biosynthesis</keyword>
<keyword evidence="2 7" id="KW-0808">Transferase</keyword>
<keyword evidence="5 7" id="KW-0418">Kinase</keyword>
<keyword evidence="6" id="KW-0067">ATP-binding</keyword>
<keyword evidence="8" id="KW-0028">Amino-acid biosynthesis</keyword>
<dbReference type="UniPathway" id="UPA00051">
    <property type="reaction ID" value="UER00462"/>
</dbReference>
<feature type="domain" description="ACT" evidence="9">
    <location>
        <begin position="398"/>
        <end position="478"/>
    </location>
</feature>
<dbReference type="UniPathway" id="UPA00034">
    <property type="reaction ID" value="UER00015"/>
</dbReference>
<dbReference type="InterPro" id="IPR001048">
    <property type="entry name" value="Asp/Glu/Uridylate_kinase"/>
</dbReference>
<evidence type="ECO:0000256" key="8">
    <source>
        <dbReference type="RuleBase" id="RU004249"/>
    </source>
</evidence>
<dbReference type="InterPro" id="IPR002912">
    <property type="entry name" value="ACT_dom"/>
</dbReference>
<dbReference type="Gene3D" id="3.40.1160.10">
    <property type="entry name" value="Acetylglutamate kinase-like"/>
    <property type="match status" value="1"/>
</dbReference>
<dbReference type="NCBIfam" id="TIGR00657">
    <property type="entry name" value="asp_kinases"/>
    <property type="match status" value="1"/>
</dbReference>
<dbReference type="FunFam" id="3.40.1160.10:FF:000012">
    <property type="entry name" value="Aspartokinase"/>
    <property type="match status" value="1"/>
</dbReference>
<dbReference type="Proteomes" id="UP000053144">
    <property type="component" value="Chromosome 10"/>
</dbReference>
<evidence type="ECO:0000256" key="1">
    <source>
        <dbReference type="ARBA" id="ARBA00010122"/>
    </source>
</evidence>
<comment type="pathway">
    <text evidence="8">Amino-acid biosynthesis; L-methionine biosynthesis via de novo pathway; L-homoserine from L-aspartate: step 1/3.</text>
</comment>
<dbReference type="GO" id="GO:0009089">
    <property type="term" value="P:lysine biosynthetic process via diaminopimelate"/>
    <property type="evidence" value="ECO:0007669"/>
    <property type="project" value="UniProtKB-UniPathway"/>
</dbReference>
<dbReference type="InterPro" id="IPR001341">
    <property type="entry name" value="Asp_kinase"/>
</dbReference>
<dbReference type="UniPathway" id="UPA00050">
    <property type="reaction ID" value="UER00461"/>
</dbReference>
<dbReference type="PANTHER" id="PTHR21499">
    <property type="entry name" value="ASPARTATE KINASE"/>
    <property type="match status" value="1"/>
</dbReference>
<dbReference type="Gene3D" id="3.30.70.260">
    <property type="match status" value="2"/>
</dbReference>
<sequence>MASALQFQGVHGSLAVRRSIHYCKPQIGFAAFGAPVCARRVWGDKVTFSITCNASASDVIEKSVTEYEKVSSEGETSFTCVMKFGGSSVASAERMKEVASLILSFPEERPIVVLSAMGKTTNKLLLAGEKANENSLFIPEEESYFLTACSYLFLRTVDQLGVDRSVIAKHLEELEQLLKGIAMMKELTKRTQDYLVSFGECMSTRIFAAYLNKIGVKARQYDAFEIGFITTDDFTNADILEATYPAVAKRLNGDWLSDPAIAIVTGFLGKARKSCAVTTLGRGGSDLTATAIGKALGLPEIQVWKDVDGVLTCDPNIYPKAEPVPFLTFDEAAELAYFGAQVLHPQSMRPARESDIPVRVKNSYNPKAPGTLITKARDMSKAILTSIVLKRNVTMLDIVSTRMLGQYGFLAKVFSIFEDLGISVDVVATSEVSVSLTLDPSKLWSRELIQQASELDHVVEELEKIAVVNLLQNRSIISLIGNVQKSSLILEKHLDIIETDLVAIKFILQSHGAFITTQSTMMVSYSSKLDSLLSIGAYLSLFV</sequence>
<comment type="pathway">
    <text evidence="8">Amino-acid biosynthesis; L-threonine biosynthesis; L-threonine from L-aspartate: step 1/5.</text>
</comment>
<evidence type="ECO:0000256" key="4">
    <source>
        <dbReference type="ARBA" id="ARBA00022741"/>
    </source>
</evidence>
<dbReference type="Gene3D" id="1.20.120.1320">
    <property type="entry name" value="Aspartokinase, catalytic domain"/>
    <property type="match status" value="1"/>
</dbReference>
<dbReference type="GO" id="GO:0004072">
    <property type="term" value="F:aspartate kinase activity"/>
    <property type="evidence" value="ECO:0007669"/>
    <property type="project" value="UniProtKB-EC"/>
</dbReference>
<accession>A0A0L9VLI3</accession>
<protein>
    <recommendedName>
        <fullName evidence="7">Aspartokinase</fullName>
        <ecNumber evidence="7">2.7.2.4</ecNumber>
    </recommendedName>
</protein>
<dbReference type="SUPFAM" id="SSF55021">
    <property type="entry name" value="ACT-like"/>
    <property type="match status" value="1"/>
</dbReference>
<dbReference type="InterPro" id="IPR045865">
    <property type="entry name" value="ACT-like_dom_sf"/>
</dbReference>
<evidence type="ECO:0000256" key="2">
    <source>
        <dbReference type="ARBA" id="ARBA00022679"/>
    </source>
</evidence>
<dbReference type="OMA" id="DNINIMM"/>
<dbReference type="EMBL" id="CM003380">
    <property type="protein sequence ID" value="KOM55833.1"/>
    <property type="molecule type" value="Genomic_DNA"/>
</dbReference>
<dbReference type="Gramene" id="KOM55833">
    <property type="protein sequence ID" value="KOM55833"/>
    <property type="gene ID" value="LR48_Vigan10g172500"/>
</dbReference>
<dbReference type="STRING" id="3914.A0A0L9VLI3"/>
<dbReference type="SUPFAM" id="SSF53633">
    <property type="entry name" value="Carbamate kinase-like"/>
    <property type="match status" value="1"/>
</dbReference>
<dbReference type="FunFam" id="3.30.70.260:FF:000016">
    <property type="entry name" value="Aspartokinase"/>
    <property type="match status" value="1"/>
</dbReference>
<gene>
    <name evidence="10" type="ORF">LR48_Vigan10g172500</name>
</gene>
<dbReference type="GO" id="GO:0009570">
    <property type="term" value="C:chloroplast stroma"/>
    <property type="evidence" value="ECO:0007669"/>
    <property type="project" value="TreeGrafter"/>
</dbReference>
<dbReference type="AlphaFoldDB" id="A0A0L9VLI3"/>
<evidence type="ECO:0000256" key="7">
    <source>
        <dbReference type="RuleBase" id="RU003448"/>
    </source>
</evidence>
<dbReference type="GO" id="GO:0009090">
    <property type="term" value="P:homoserine biosynthetic process"/>
    <property type="evidence" value="ECO:0007669"/>
    <property type="project" value="TreeGrafter"/>
</dbReference>
<evidence type="ECO:0000256" key="5">
    <source>
        <dbReference type="ARBA" id="ARBA00022777"/>
    </source>
</evidence>
<dbReference type="Pfam" id="PF00696">
    <property type="entry name" value="AA_kinase"/>
    <property type="match status" value="1"/>
</dbReference>
<dbReference type="FunFam" id="1.20.120.1320:FF:000001">
    <property type="entry name" value="Aspartokinase"/>
    <property type="match status" value="1"/>
</dbReference>
<comment type="catalytic activity">
    <reaction evidence="7">
        <text>L-aspartate + ATP = 4-phospho-L-aspartate + ADP</text>
        <dbReference type="Rhea" id="RHEA:23776"/>
        <dbReference type="ChEBI" id="CHEBI:29991"/>
        <dbReference type="ChEBI" id="CHEBI:30616"/>
        <dbReference type="ChEBI" id="CHEBI:57535"/>
        <dbReference type="ChEBI" id="CHEBI:456216"/>
        <dbReference type="EC" id="2.7.2.4"/>
    </reaction>
</comment>
<comment type="pathway">
    <text evidence="8">Amino-acid biosynthesis; L-lysine biosynthesis via DAP pathway; (S)-tetrahydrodipicolinate from L-aspartate: step 1/4.</text>
</comment>
<dbReference type="EC" id="2.7.2.4" evidence="7"/>
<organism evidence="10 11">
    <name type="scientific">Phaseolus angularis</name>
    <name type="common">Azuki bean</name>
    <name type="synonym">Vigna angularis</name>
    <dbReference type="NCBI Taxonomy" id="3914"/>
    <lineage>
        <taxon>Eukaryota</taxon>
        <taxon>Viridiplantae</taxon>
        <taxon>Streptophyta</taxon>
        <taxon>Embryophyta</taxon>
        <taxon>Tracheophyta</taxon>
        <taxon>Spermatophyta</taxon>
        <taxon>Magnoliopsida</taxon>
        <taxon>eudicotyledons</taxon>
        <taxon>Gunneridae</taxon>
        <taxon>Pentapetalae</taxon>
        <taxon>rosids</taxon>
        <taxon>fabids</taxon>
        <taxon>Fabales</taxon>
        <taxon>Fabaceae</taxon>
        <taxon>Papilionoideae</taxon>
        <taxon>50 kb inversion clade</taxon>
        <taxon>NPAAA clade</taxon>
        <taxon>indigoferoid/millettioid clade</taxon>
        <taxon>Phaseoleae</taxon>
        <taxon>Vigna</taxon>
    </lineage>
</organism>
<dbReference type="GO" id="GO:0005524">
    <property type="term" value="F:ATP binding"/>
    <property type="evidence" value="ECO:0007669"/>
    <property type="project" value="UniProtKB-KW"/>
</dbReference>
<dbReference type="PROSITE" id="PS00324">
    <property type="entry name" value="ASPARTOKINASE"/>
    <property type="match status" value="1"/>
</dbReference>
<dbReference type="PROSITE" id="PS51671">
    <property type="entry name" value="ACT"/>
    <property type="match status" value="1"/>
</dbReference>
<dbReference type="InterPro" id="IPR042199">
    <property type="entry name" value="AsparK_Bifunc_asparK/hSer_DH"/>
</dbReference>
<dbReference type="GO" id="GO:0005829">
    <property type="term" value="C:cytosol"/>
    <property type="evidence" value="ECO:0007669"/>
    <property type="project" value="TreeGrafter"/>
</dbReference>
<dbReference type="InterPro" id="IPR018042">
    <property type="entry name" value="Aspartate_kinase_CS"/>
</dbReference>
<evidence type="ECO:0000259" key="9">
    <source>
        <dbReference type="PROSITE" id="PS51671"/>
    </source>
</evidence>
<evidence type="ECO:0000313" key="10">
    <source>
        <dbReference type="EMBL" id="KOM55833.1"/>
    </source>
</evidence>